<name>A0AAN2TU15_9BACI</name>
<dbReference type="Gene3D" id="1.20.81.30">
    <property type="entry name" value="Type II secretion system (T2SS), domain F"/>
    <property type="match status" value="2"/>
</dbReference>
<dbReference type="PRINTS" id="PR00813">
    <property type="entry name" value="BCTERIALGSPG"/>
</dbReference>
<evidence type="ECO:0000256" key="8">
    <source>
        <dbReference type="ARBA" id="ARBA00022989"/>
    </source>
</evidence>
<sequence length="479" mass="55201">MNGWYTMKPKSKWKVKEQAVFISKLGELLYHGYPLAEALHFLEFQESKKKAEDFTQAIADLRNGYPLHMVLTHLNFHPQLVSYIFYGEQYGDLERSLKEGGLYWKRRIEDMDKVKKLMMYPVFLVFFVSIVFYILQSVLLPKFQTIYFTMDVEQHILLRLMSASTFILPALPFLLLGLLLFLYALKRFWFNGLCPLRQRRILMGIPIFGTFIKLYETYFFASQFSGLLSGGLSINDSIKLFSINQQQPFYQKLCNIIKDDLIEGRSLEMIFRELPYFDGNLPVVAANGQKYGRLDAELLHYSRFILEKIEERMNAILKIIQPLMFSLIGLLIVSIYLAVLLPMFSLLEGFRISFLYSGGENARRSSGIQMLQEHDDMLKKVMNERGFTLIEMLIVLLVISILLIITIPNITKNQSTIQSKGCEAFVKMAQAQVQAYEIDNAKLPGSIDELESQGYLKQTSCPNGDEISLDSKGKITVVE</sequence>
<evidence type="ECO:0000256" key="10">
    <source>
        <dbReference type="ARBA" id="ARBA00023287"/>
    </source>
</evidence>
<dbReference type="Pfam" id="PF00482">
    <property type="entry name" value="T2SSF"/>
    <property type="match status" value="2"/>
</dbReference>
<protein>
    <submittedName>
        <fullName evidence="14">Type II secretion system protein</fullName>
    </submittedName>
</protein>
<gene>
    <name evidence="14" type="ORF">BN1180_03832</name>
</gene>
<dbReference type="PANTHER" id="PTHR30012">
    <property type="entry name" value="GENERAL SECRETION PATHWAY PROTEIN"/>
    <property type="match status" value="1"/>
</dbReference>
<dbReference type="InterPro" id="IPR012902">
    <property type="entry name" value="N_methyl_site"/>
</dbReference>
<evidence type="ECO:0000256" key="5">
    <source>
        <dbReference type="ARBA" id="ARBA00022475"/>
    </source>
</evidence>
<evidence type="ECO:0000256" key="3">
    <source>
        <dbReference type="ARBA" id="ARBA00004651"/>
    </source>
</evidence>
<dbReference type="NCBIfam" id="TIGR02532">
    <property type="entry name" value="IV_pilin_GFxxxE"/>
    <property type="match status" value="1"/>
</dbReference>
<keyword evidence="8 12" id="KW-1133">Transmembrane helix</keyword>
<keyword evidence="7 12" id="KW-0812">Transmembrane</keyword>
<evidence type="ECO:0000256" key="2">
    <source>
        <dbReference type="ARBA" id="ARBA00004241"/>
    </source>
</evidence>
<dbReference type="EMBL" id="CCXW01000001">
    <property type="protein sequence ID" value="CEG33653.1"/>
    <property type="molecule type" value="Genomic_DNA"/>
</dbReference>
<dbReference type="GO" id="GO:0009986">
    <property type="term" value="C:cell surface"/>
    <property type="evidence" value="ECO:0007669"/>
    <property type="project" value="UniProtKB-SubCell"/>
</dbReference>
<dbReference type="Pfam" id="PF07963">
    <property type="entry name" value="N_methyl"/>
    <property type="match status" value="1"/>
</dbReference>
<evidence type="ECO:0000256" key="7">
    <source>
        <dbReference type="ARBA" id="ARBA00022692"/>
    </source>
</evidence>
<evidence type="ECO:0000313" key="15">
    <source>
        <dbReference type="Proteomes" id="UP000182110"/>
    </source>
</evidence>
<dbReference type="Gene3D" id="3.30.700.10">
    <property type="entry name" value="Glycoprotein, Type 4 Pilin"/>
    <property type="match status" value="1"/>
</dbReference>
<organism evidence="14 15">
    <name type="scientific">Peribacillus simplex</name>
    <dbReference type="NCBI Taxonomy" id="1478"/>
    <lineage>
        <taxon>Bacteria</taxon>
        <taxon>Bacillati</taxon>
        <taxon>Bacillota</taxon>
        <taxon>Bacilli</taxon>
        <taxon>Bacillales</taxon>
        <taxon>Bacillaceae</taxon>
        <taxon>Peribacillus</taxon>
    </lineage>
</organism>
<feature type="transmembrane region" description="Helical" evidence="12">
    <location>
        <begin position="323"/>
        <end position="347"/>
    </location>
</feature>
<reference evidence="14 15" key="1">
    <citation type="journal article" date="2014" name="Genome Announc.">
        <title>Genome Sequence of Bacillus simplex Strain P558, Isolated from a Human Fecal Sample.</title>
        <authorList>
            <person name="Croce O."/>
            <person name="Hugon P."/>
            <person name="Lagier J.C."/>
            <person name="Bibi F."/>
            <person name="Robert C."/>
            <person name="Azhar E.I."/>
            <person name="Raoult D."/>
            <person name="Fournier P.E."/>
        </authorList>
    </citation>
    <scope>NUCLEOTIDE SEQUENCE [LARGE SCALE GENOMIC DNA]</scope>
    <source>
        <strain evidence="14 15">P558</strain>
    </source>
</reference>
<comment type="subcellular location">
    <subcellularLocation>
        <location evidence="3">Cell membrane</location>
        <topology evidence="3">Multi-pass membrane protein</topology>
    </subcellularLocation>
    <subcellularLocation>
        <location evidence="1">Cell membrane</location>
        <topology evidence="1">Single-pass membrane protein</topology>
    </subcellularLocation>
    <subcellularLocation>
        <location evidence="2">Cell surface</location>
    </subcellularLocation>
</comment>
<dbReference type="GO" id="GO:0015628">
    <property type="term" value="P:protein secretion by the type II secretion system"/>
    <property type="evidence" value="ECO:0007669"/>
    <property type="project" value="InterPro"/>
</dbReference>
<comment type="caution">
    <text evidence="14">The sequence shown here is derived from an EMBL/GenBank/DDBJ whole genome shotgun (WGS) entry which is preliminary data.</text>
</comment>
<feature type="domain" description="Type II secretion system protein GspF" evidence="13">
    <location>
        <begin position="21"/>
        <end position="141"/>
    </location>
</feature>
<comment type="similarity">
    <text evidence="4">Belongs to the GSP F family.</text>
</comment>
<keyword evidence="15" id="KW-1185">Reference proteome</keyword>
<dbReference type="InterPro" id="IPR047692">
    <property type="entry name" value="T4P_ComGB"/>
</dbReference>
<proteinExistence type="inferred from homology"/>
<dbReference type="PROSITE" id="PS00409">
    <property type="entry name" value="PROKAR_NTER_METHYL"/>
    <property type="match status" value="1"/>
</dbReference>
<feature type="transmembrane region" description="Helical" evidence="12">
    <location>
        <begin position="387"/>
        <end position="407"/>
    </location>
</feature>
<dbReference type="InterPro" id="IPR016940">
    <property type="entry name" value="ComGC"/>
</dbReference>
<dbReference type="InterPro" id="IPR042094">
    <property type="entry name" value="T2SS_GspF_sf"/>
</dbReference>
<dbReference type="GO" id="GO:0015627">
    <property type="term" value="C:type II protein secretion system complex"/>
    <property type="evidence" value="ECO:0007669"/>
    <property type="project" value="InterPro"/>
</dbReference>
<comment type="similarity">
    <text evidence="11">Belongs to the ComGC family.</text>
</comment>
<evidence type="ECO:0000313" key="14">
    <source>
        <dbReference type="EMBL" id="CEG33653.1"/>
    </source>
</evidence>
<dbReference type="InterPro" id="IPR000983">
    <property type="entry name" value="Bac_GSPG_pilin"/>
</dbReference>
<dbReference type="GO" id="GO:0030420">
    <property type="term" value="P:establishment of competence for transformation"/>
    <property type="evidence" value="ECO:0007669"/>
    <property type="project" value="UniProtKB-KW"/>
</dbReference>
<dbReference type="PANTHER" id="PTHR30012:SF0">
    <property type="entry name" value="TYPE II SECRETION SYSTEM PROTEIN F-RELATED"/>
    <property type="match status" value="1"/>
</dbReference>
<dbReference type="InterPro" id="IPR045584">
    <property type="entry name" value="Pilin-like"/>
</dbReference>
<feature type="domain" description="Type II secretion system protein GspF" evidence="13">
    <location>
        <begin position="220"/>
        <end position="342"/>
    </location>
</feature>
<evidence type="ECO:0000256" key="11">
    <source>
        <dbReference type="ARBA" id="ARBA00043982"/>
    </source>
</evidence>
<dbReference type="SUPFAM" id="SSF54523">
    <property type="entry name" value="Pili subunits"/>
    <property type="match status" value="1"/>
</dbReference>
<evidence type="ECO:0000256" key="12">
    <source>
        <dbReference type="SAM" id="Phobius"/>
    </source>
</evidence>
<feature type="transmembrane region" description="Helical" evidence="12">
    <location>
        <begin position="117"/>
        <end position="136"/>
    </location>
</feature>
<evidence type="ECO:0000256" key="6">
    <source>
        <dbReference type="ARBA" id="ARBA00022481"/>
    </source>
</evidence>
<evidence type="ECO:0000256" key="9">
    <source>
        <dbReference type="ARBA" id="ARBA00023136"/>
    </source>
</evidence>
<feature type="transmembrane region" description="Helical" evidence="12">
    <location>
        <begin position="156"/>
        <end position="181"/>
    </location>
</feature>
<dbReference type="AlphaFoldDB" id="A0AAN2TU15"/>
<dbReference type="NCBIfam" id="NF041012">
    <property type="entry name" value="T4P_ComGB"/>
    <property type="match status" value="1"/>
</dbReference>
<evidence type="ECO:0000259" key="13">
    <source>
        <dbReference type="Pfam" id="PF00482"/>
    </source>
</evidence>
<keyword evidence="10" id="KW-0178">Competence</keyword>
<keyword evidence="6" id="KW-0488">Methylation</keyword>
<dbReference type="Proteomes" id="UP000182110">
    <property type="component" value="Unassembled WGS sequence"/>
</dbReference>
<dbReference type="NCBIfam" id="NF040999">
    <property type="entry name" value="pilin_ComGC"/>
    <property type="match status" value="1"/>
</dbReference>
<dbReference type="GO" id="GO:0005886">
    <property type="term" value="C:plasma membrane"/>
    <property type="evidence" value="ECO:0007669"/>
    <property type="project" value="UniProtKB-SubCell"/>
</dbReference>
<keyword evidence="5" id="KW-1003">Cell membrane</keyword>
<accession>A0AAN2TU15</accession>
<dbReference type="RefSeq" id="WP_072273224.1">
    <property type="nucleotide sequence ID" value="NZ_CCXW01000001.1"/>
</dbReference>
<evidence type="ECO:0000256" key="1">
    <source>
        <dbReference type="ARBA" id="ARBA00004162"/>
    </source>
</evidence>
<dbReference type="InterPro" id="IPR003004">
    <property type="entry name" value="GspF/PilC"/>
</dbReference>
<keyword evidence="9 12" id="KW-0472">Membrane</keyword>
<dbReference type="InterPro" id="IPR018076">
    <property type="entry name" value="T2SS_GspF_dom"/>
</dbReference>
<evidence type="ECO:0000256" key="4">
    <source>
        <dbReference type="ARBA" id="ARBA00005745"/>
    </source>
</evidence>